<dbReference type="SUPFAM" id="SSF54427">
    <property type="entry name" value="NTF2-like"/>
    <property type="match status" value="1"/>
</dbReference>
<reference evidence="2" key="1">
    <citation type="journal article" date="2017" name="Appl. Environ. Microbiol.">
        <title>Molecular characterization of an Endozoicomonas-like organism causing infection in king scallop Pecten maximus L.</title>
        <authorList>
            <person name="Cano I."/>
            <person name="van Aerle R."/>
            <person name="Ross S."/>
            <person name="Verner-Jeffreys D.W."/>
            <person name="Paley R.K."/>
            <person name="Rimmer G."/>
            <person name="Ryder D."/>
            <person name="Hooper P."/>
            <person name="Stone D."/>
            <person name="Feist S.W."/>
        </authorList>
    </citation>
    <scope>NUCLEOTIDE SEQUENCE</scope>
</reference>
<evidence type="ECO:0000313" key="2">
    <source>
        <dbReference type="EMBL" id="PJE78942.1"/>
    </source>
</evidence>
<dbReference type="InterPro" id="IPR032710">
    <property type="entry name" value="NTF2-like_dom_sf"/>
</dbReference>
<feature type="domain" description="SnoaL-like" evidence="1">
    <location>
        <begin position="22"/>
        <end position="125"/>
    </location>
</feature>
<dbReference type="AlphaFoldDB" id="A0A2H9T6X2"/>
<accession>A0A2H9T6X2</accession>
<dbReference type="Gene3D" id="3.10.450.50">
    <property type="match status" value="1"/>
</dbReference>
<dbReference type="Pfam" id="PF13474">
    <property type="entry name" value="SnoaL_3"/>
    <property type="match status" value="1"/>
</dbReference>
<comment type="caution">
    <text evidence="2">The sequence shown here is derived from an EMBL/GenBank/DDBJ whole genome shotgun (WGS) entry which is preliminary data.</text>
</comment>
<protein>
    <recommendedName>
        <fullName evidence="1">SnoaL-like domain-containing protein</fullName>
    </recommendedName>
</protein>
<dbReference type="EMBL" id="NSIT01000113">
    <property type="protein sequence ID" value="PJE78942.1"/>
    <property type="molecule type" value="Genomic_DNA"/>
</dbReference>
<evidence type="ECO:0000259" key="1">
    <source>
        <dbReference type="Pfam" id="PF13474"/>
    </source>
</evidence>
<dbReference type="InterPro" id="IPR037401">
    <property type="entry name" value="SnoaL-like"/>
</dbReference>
<organism evidence="2">
    <name type="scientific">invertebrate metagenome</name>
    <dbReference type="NCBI Taxonomy" id="1711999"/>
    <lineage>
        <taxon>unclassified sequences</taxon>
        <taxon>metagenomes</taxon>
        <taxon>organismal metagenomes</taxon>
    </lineage>
</organism>
<proteinExistence type="predicted"/>
<name>A0A2H9T6X2_9ZZZZ</name>
<gene>
    <name evidence="2" type="ORF">CI610_02106</name>
</gene>
<sequence length="127" mass="14738">MGKRLTGKALKPFEELLAFIDQASEQKDTAAMMSCFVSENDIISFGHTASLNSRSELEQHWKNYFKDHTPDYSRKRTVVVYQSGSAACMCITQYFEETQSKTERITLFLENHHGQWLIRHRHHSPCP</sequence>